<dbReference type="EMBL" id="LR590484">
    <property type="protein sequence ID" value="VTR49239.1"/>
    <property type="molecule type" value="Genomic_DNA"/>
</dbReference>
<gene>
    <name evidence="1" type="ORF">ABTW24_16865</name>
    <name evidence="2" type="ORF">NCTC11429_03841</name>
</gene>
<name>A0A4U9VTJ0_9SPHI</name>
<organism evidence="2 3">
    <name type="scientific">Sphingobacterium thalpophilum</name>
    <dbReference type="NCBI Taxonomy" id="259"/>
    <lineage>
        <taxon>Bacteria</taxon>
        <taxon>Pseudomonadati</taxon>
        <taxon>Bacteroidota</taxon>
        <taxon>Sphingobacteriia</taxon>
        <taxon>Sphingobacteriales</taxon>
        <taxon>Sphingobacteriaceae</taxon>
        <taxon>Sphingobacterium</taxon>
    </lineage>
</organism>
<evidence type="ECO:0000313" key="4">
    <source>
        <dbReference type="Proteomes" id="UP001566204"/>
    </source>
</evidence>
<dbReference type="Pfam" id="PF05147">
    <property type="entry name" value="LANC_like"/>
    <property type="match status" value="1"/>
</dbReference>
<dbReference type="GO" id="GO:0031179">
    <property type="term" value="P:peptide modification"/>
    <property type="evidence" value="ECO:0007669"/>
    <property type="project" value="InterPro"/>
</dbReference>
<protein>
    <submittedName>
        <fullName evidence="2">Lanthionine synthetase C-like protein</fullName>
    </submittedName>
    <submittedName>
        <fullName evidence="1">Lanthionine synthetase LanC family protein</fullName>
    </submittedName>
</protein>
<sequence>MKIEKIIEKLLLDSTTMDDMSLFHGKMGIAIALYHYSRRYNDFFVSQYCDEIIEQIYDKKNLEEDLSFENGLAGIAWGICYLLEQEFLEADSLQDVLEDIDRAFLKYSYQRFEDKSLKTGLEGIYVYIQSRHKLAEKYNEPAFFSQEIIAEIQGSRGLEVSEKSQQEKLFSIEYFLSENLDPSNTNISKLGLDKGYSAYVLENSLM</sequence>
<reference evidence="1 4" key="2">
    <citation type="submission" date="2024-06" db="EMBL/GenBank/DDBJ databases">
        <title>Soil Sphingobacterium thalpophilum.</title>
        <authorList>
            <person name="Yang J."/>
            <person name="Li J."/>
        </authorList>
    </citation>
    <scope>NUCLEOTIDE SEQUENCE [LARGE SCALE GENOMIC DNA]</scope>
    <source>
        <strain evidence="1 4">22g91tb</strain>
    </source>
</reference>
<dbReference type="RefSeq" id="WP_028071658.1">
    <property type="nucleotide sequence ID" value="NZ_CP141191.1"/>
</dbReference>
<proteinExistence type="predicted"/>
<accession>A0A4U9VTJ0</accession>
<dbReference type="Gene3D" id="1.50.10.20">
    <property type="match status" value="1"/>
</dbReference>
<evidence type="ECO:0000313" key="1">
    <source>
        <dbReference type="EMBL" id="MEZ0453270.1"/>
    </source>
</evidence>
<evidence type="ECO:0000313" key="2">
    <source>
        <dbReference type="EMBL" id="VTR49239.1"/>
    </source>
</evidence>
<dbReference type="EMBL" id="JBEOQB010000004">
    <property type="protein sequence ID" value="MEZ0453270.1"/>
    <property type="molecule type" value="Genomic_DNA"/>
</dbReference>
<dbReference type="KEGG" id="stha:NCTC11429_03841"/>
<dbReference type="SUPFAM" id="SSF158745">
    <property type="entry name" value="LanC-like"/>
    <property type="match status" value="1"/>
</dbReference>
<keyword evidence="4" id="KW-1185">Reference proteome</keyword>
<dbReference type="Proteomes" id="UP001566204">
    <property type="component" value="Unassembled WGS sequence"/>
</dbReference>
<dbReference type="Proteomes" id="UP000308196">
    <property type="component" value="Chromosome"/>
</dbReference>
<dbReference type="InterPro" id="IPR007822">
    <property type="entry name" value="LANC-like"/>
</dbReference>
<evidence type="ECO:0000313" key="3">
    <source>
        <dbReference type="Proteomes" id="UP000308196"/>
    </source>
</evidence>
<dbReference type="AlphaFoldDB" id="A0A4U9VTJ0"/>
<dbReference type="STRING" id="1123265.GCA_000686625_05137"/>
<dbReference type="GeneID" id="78464475"/>
<reference evidence="2 3" key="1">
    <citation type="submission" date="2019-05" db="EMBL/GenBank/DDBJ databases">
        <authorList>
            <consortium name="Pathogen Informatics"/>
        </authorList>
    </citation>
    <scope>NUCLEOTIDE SEQUENCE [LARGE SCALE GENOMIC DNA]</scope>
    <source>
        <strain evidence="2 3">NCTC11429</strain>
    </source>
</reference>